<gene>
    <name evidence="1" type="primary">flaF</name>
    <name evidence="1" type="ORF">EAT49_08185</name>
</gene>
<proteinExistence type="predicted"/>
<keyword evidence="1" id="KW-0966">Cell projection</keyword>
<dbReference type="Proteomes" id="UP000268016">
    <property type="component" value="Unassembled WGS sequence"/>
</dbReference>
<organism evidence="1 2">
    <name type="scientific">Histidinibacterium lentulum</name>
    <dbReference type="NCBI Taxonomy" id="2480588"/>
    <lineage>
        <taxon>Bacteria</taxon>
        <taxon>Pseudomonadati</taxon>
        <taxon>Pseudomonadota</taxon>
        <taxon>Alphaproteobacteria</taxon>
        <taxon>Rhodobacterales</taxon>
        <taxon>Paracoccaceae</taxon>
        <taxon>Histidinibacterium</taxon>
    </lineage>
</organism>
<dbReference type="Pfam" id="PF07309">
    <property type="entry name" value="FlaF"/>
    <property type="match status" value="1"/>
</dbReference>
<dbReference type="AlphaFoldDB" id="A0A3N2R769"/>
<dbReference type="NCBIfam" id="NF009435">
    <property type="entry name" value="PRK12794.1"/>
    <property type="match status" value="1"/>
</dbReference>
<reference evidence="1 2" key="1">
    <citation type="submission" date="2018-10" db="EMBL/GenBank/DDBJ databases">
        <title>Histidinibacterium lentulum gen. nov., sp. nov., a marine bacterium from the culture broth of Picochlorum sp. 122.</title>
        <authorList>
            <person name="Wang G."/>
        </authorList>
    </citation>
    <scope>NUCLEOTIDE SEQUENCE [LARGE SCALE GENOMIC DNA]</scope>
    <source>
        <strain evidence="1 2">B17</strain>
    </source>
</reference>
<comment type="caution">
    <text evidence="1">The sequence shown here is derived from an EMBL/GenBank/DDBJ whole genome shotgun (WGS) entry which is preliminary data.</text>
</comment>
<accession>A0A3N2R769</accession>
<dbReference type="InterPro" id="IPR010845">
    <property type="entry name" value="FlaF"/>
</dbReference>
<evidence type="ECO:0000313" key="2">
    <source>
        <dbReference type="Proteomes" id="UP000268016"/>
    </source>
</evidence>
<keyword evidence="1" id="KW-0969">Cilium</keyword>
<dbReference type="EMBL" id="RDRB01000003">
    <property type="protein sequence ID" value="ROU03294.1"/>
    <property type="molecule type" value="Genomic_DNA"/>
</dbReference>
<protein>
    <submittedName>
        <fullName evidence="1">Flagellar biosynthesis regulatory protein FlaF</fullName>
    </submittedName>
</protein>
<dbReference type="GO" id="GO:0044781">
    <property type="term" value="P:bacterial-type flagellum organization"/>
    <property type="evidence" value="ECO:0007669"/>
    <property type="project" value="InterPro"/>
</dbReference>
<sequence>MDRARRAYAPTTSPILTGRDAELQLFSQITAKLAAAAATPQDLPRLAMALLENRRVWAHLAAEVADQTNALPADLRGRIFHLFECVTLHSRRVLRGQADASVLIDINTAIMRGLNRAEAPR</sequence>
<dbReference type="OrthoDB" id="9808944at2"/>
<name>A0A3N2R769_9RHOB</name>
<evidence type="ECO:0000313" key="1">
    <source>
        <dbReference type="EMBL" id="ROU03294.1"/>
    </source>
</evidence>
<keyword evidence="2" id="KW-1185">Reference proteome</keyword>
<keyword evidence="1" id="KW-0282">Flagellum</keyword>